<dbReference type="OrthoDB" id="6305173at2"/>
<dbReference type="Pfam" id="PF13403">
    <property type="entry name" value="Hint_2"/>
    <property type="match status" value="1"/>
</dbReference>
<dbReference type="InterPro" id="IPR036844">
    <property type="entry name" value="Hint_dom_sf"/>
</dbReference>
<dbReference type="Proteomes" id="UP000253370">
    <property type="component" value="Unassembled WGS sequence"/>
</dbReference>
<dbReference type="AlphaFoldDB" id="A0A365UCQ7"/>
<dbReference type="InterPro" id="IPR006141">
    <property type="entry name" value="Intein_N"/>
</dbReference>
<proteinExistence type="predicted"/>
<dbReference type="PROSITE" id="PS50817">
    <property type="entry name" value="INTEIN_N_TER"/>
    <property type="match status" value="1"/>
</dbReference>
<accession>A0A365UCQ7</accession>
<dbReference type="Gene3D" id="2.170.16.10">
    <property type="entry name" value="Hedgehog/Intein (Hint) domain"/>
    <property type="match status" value="1"/>
</dbReference>
<organism evidence="2 3">
    <name type="scientific">Rhodosalinus halophilus</name>
    <dbReference type="NCBI Taxonomy" id="2259333"/>
    <lineage>
        <taxon>Bacteria</taxon>
        <taxon>Pseudomonadati</taxon>
        <taxon>Pseudomonadota</taxon>
        <taxon>Alphaproteobacteria</taxon>
        <taxon>Rhodobacterales</taxon>
        <taxon>Paracoccaceae</taxon>
        <taxon>Rhodosalinus</taxon>
    </lineage>
</organism>
<evidence type="ECO:0000313" key="3">
    <source>
        <dbReference type="Proteomes" id="UP000253370"/>
    </source>
</evidence>
<dbReference type="InterPro" id="IPR028992">
    <property type="entry name" value="Hedgehog/Intein_dom"/>
</dbReference>
<dbReference type="EMBL" id="QNTQ01000002">
    <property type="protein sequence ID" value="RBI87106.1"/>
    <property type="molecule type" value="Genomic_DNA"/>
</dbReference>
<name>A0A365UCQ7_9RHOB</name>
<keyword evidence="3" id="KW-1185">Reference proteome</keyword>
<reference evidence="2 3" key="1">
    <citation type="submission" date="2018-07" db="EMBL/GenBank/DDBJ databases">
        <title>Rhodosalinus sp. strain E84T genomic sequence and assembly.</title>
        <authorList>
            <person name="Liu Z.-W."/>
            <person name="Lu D.-C."/>
        </authorList>
    </citation>
    <scope>NUCLEOTIDE SEQUENCE [LARGE SCALE GENOMIC DNA]</scope>
    <source>
        <strain evidence="2 3">E84</strain>
    </source>
</reference>
<comment type="caution">
    <text evidence="2">The sequence shown here is derived from an EMBL/GenBank/DDBJ whole genome shotgun (WGS) entry which is preliminary data.</text>
</comment>
<feature type="domain" description="Hedgehog/Intein (Hint)" evidence="1">
    <location>
        <begin position="163"/>
        <end position="309"/>
    </location>
</feature>
<sequence length="359" mass="39012">MRTGFRGTFVICWSQTEVDGLDNAAIADLDIGSVWCWRGDAIRIDGPDGLLRLDGAQGEAELRRRAAGMVRRLVGAALTRRPAAEALAFAGDASPHPMADNTFVVTDGARSFTVTLIETAGGRPPLLMFLDSMPPRDSDLYVVRHSLPRLPSADPARAAAEVICFTPGTRIATPQGPQPVEDLVEGDRVATKDDGPQEILWIGRRRIGGARLFAMPALRPVRIGAGALALCQPERSLLVSPAHRLVVRGARARALFNTSEVLVAARDLVDGRQVRPDQTVREVDYIHLLLPRHEVLWANGVETESFHPASTRPEAIAPEDRARLFAGIPEAETDPFRYGPYARRTLSRSEAALLFGEAA</sequence>
<gene>
    <name evidence="2" type="ORF">DRV85_02985</name>
</gene>
<protein>
    <submittedName>
        <fullName evidence="2">Hemolysin-type calcium-binding protein</fullName>
    </submittedName>
</protein>
<evidence type="ECO:0000313" key="2">
    <source>
        <dbReference type="EMBL" id="RBI87106.1"/>
    </source>
</evidence>
<dbReference type="RefSeq" id="WP_113287954.1">
    <property type="nucleotide sequence ID" value="NZ_QNTQ01000002.1"/>
</dbReference>
<dbReference type="SUPFAM" id="SSF51294">
    <property type="entry name" value="Hedgehog/intein (Hint) domain"/>
    <property type="match status" value="1"/>
</dbReference>
<dbReference type="GO" id="GO:0016539">
    <property type="term" value="P:intein-mediated protein splicing"/>
    <property type="evidence" value="ECO:0007669"/>
    <property type="project" value="InterPro"/>
</dbReference>
<dbReference type="CDD" id="cd00081">
    <property type="entry name" value="Hint"/>
    <property type="match status" value="1"/>
</dbReference>
<evidence type="ECO:0000259" key="1">
    <source>
        <dbReference type="Pfam" id="PF13403"/>
    </source>
</evidence>